<keyword evidence="2" id="KW-1185">Reference proteome</keyword>
<reference evidence="1 2" key="1">
    <citation type="submission" date="2020-08" db="EMBL/GenBank/DDBJ databases">
        <title>Genomic Encyclopedia of Type Strains, Phase IV (KMG-V): Genome sequencing to study the core and pangenomes of soil and plant-associated prokaryotes.</title>
        <authorList>
            <person name="Whitman W."/>
        </authorList>
    </citation>
    <scope>NUCLEOTIDE SEQUENCE [LARGE SCALE GENOMIC DNA]</scope>
    <source>
        <strain evidence="1 2">SLV-2362</strain>
    </source>
</reference>
<sequence length="186" mass="20837">MRSSTPARNPAGSSGRMASAGGSLLARHADAPAPTDLYRQRRRSALCRVQRFPAPRAGRDDHPGLLCRRFQLSRRAGRTSKVCRRGNRTARDLERMTTACLPTTASTSASGVCPERAAANKWRHCCTTRAAHCLSSWVYSVARRASWGRILPTWRRKLPRRESGFRPWEPAADLRCVIDTVLRRQV</sequence>
<proteinExistence type="predicted"/>
<dbReference type="AlphaFoldDB" id="A0A7W4VED7"/>
<dbReference type="EMBL" id="JACHWF010000006">
    <property type="protein sequence ID" value="MBB3010039.1"/>
    <property type="molecule type" value="Genomic_DNA"/>
</dbReference>
<gene>
    <name evidence="1" type="ORF">FHX61_004715</name>
</gene>
<evidence type="ECO:0000313" key="1">
    <source>
        <dbReference type="EMBL" id="MBB3010039.1"/>
    </source>
</evidence>
<accession>A0A7W4VED7</accession>
<protein>
    <submittedName>
        <fullName evidence="1">Uncharacterized protein</fullName>
    </submittedName>
</protein>
<comment type="caution">
    <text evidence="1">The sequence shown here is derived from an EMBL/GenBank/DDBJ whole genome shotgun (WGS) entry which is preliminary data.</text>
</comment>
<organism evidence="1 2">
    <name type="scientific">Cupriavidus alkaliphilus</name>
    <dbReference type="NCBI Taxonomy" id="942866"/>
    <lineage>
        <taxon>Bacteria</taxon>
        <taxon>Pseudomonadati</taxon>
        <taxon>Pseudomonadota</taxon>
        <taxon>Betaproteobacteria</taxon>
        <taxon>Burkholderiales</taxon>
        <taxon>Burkholderiaceae</taxon>
        <taxon>Cupriavidus</taxon>
    </lineage>
</organism>
<name>A0A7W4VED7_9BURK</name>
<dbReference type="Proteomes" id="UP000578036">
    <property type="component" value="Unassembled WGS sequence"/>
</dbReference>
<evidence type="ECO:0000313" key="2">
    <source>
        <dbReference type="Proteomes" id="UP000578036"/>
    </source>
</evidence>